<proteinExistence type="predicted"/>
<accession>A0A8S5PZH3</accession>
<sequence>MIAEKNINALLSQWKERLNKDDYSDGYKCALGECVYDLEIVLDKIMKEEEANLEEIIANLPSKEVEDYLMGLEADEELSRMDAHESVA</sequence>
<reference evidence="1" key="1">
    <citation type="journal article" date="2021" name="Proc. Natl. Acad. Sci. U.S.A.">
        <title>A Catalog of Tens of Thousands of Viruses from Human Metagenomes Reveals Hidden Associations with Chronic Diseases.</title>
        <authorList>
            <person name="Tisza M.J."/>
            <person name="Buck C.B."/>
        </authorList>
    </citation>
    <scope>NUCLEOTIDE SEQUENCE</scope>
    <source>
        <strain evidence="1">CtjK323</strain>
    </source>
</reference>
<dbReference type="EMBL" id="BK015552">
    <property type="protein sequence ID" value="DAE12454.1"/>
    <property type="molecule type" value="Genomic_DNA"/>
</dbReference>
<name>A0A8S5PZH3_9CAUD</name>
<organism evidence="1">
    <name type="scientific">CrAss-like virus sp. ctjK323</name>
    <dbReference type="NCBI Taxonomy" id="2825839"/>
    <lineage>
        <taxon>Viruses</taxon>
        <taxon>Duplodnaviria</taxon>
        <taxon>Heunggongvirae</taxon>
        <taxon>Uroviricota</taxon>
        <taxon>Caudoviricetes</taxon>
        <taxon>Crassvirales</taxon>
    </lineage>
</organism>
<protein>
    <submittedName>
        <fullName evidence="1">Uncharacterized protein</fullName>
    </submittedName>
</protein>
<evidence type="ECO:0000313" key="1">
    <source>
        <dbReference type="EMBL" id="DAE12454.1"/>
    </source>
</evidence>